<sequence length="236" mass="26913">MPETNSAAQMTITRRQTSNVTVFKRTAPEAVTYDFSRSDSVMITVPVASTWTSGPHWHETHTEFLQILQGRAFVKLGDRSGVYGAGDGVIEVPRYTVHEWRRIVGDDDQGDLMVREWTIPEDGEKEGFFRMLNSFLTEPHPSSLYQAPSMTPEWIRTQIEHWIVMLQLFCIFHSWDNWPVLIGEDSGWLSWAVTHLVLRVSTAIGFMLGLRGTYGAYVSDELMSKATRENGTRKAR</sequence>
<name>A0A0D2HUF0_CLAB1</name>
<dbReference type="Proteomes" id="UP000053789">
    <property type="component" value="Unassembled WGS sequence"/>
</dbReference>
<dbReference type="Gene3D" id="2.60.120.10">
    <property type="entry name" value="Jelly Rolls"/>
    <property type="match status" value="1"/>
</dbReference>
<dbReference type="AlphaFoldDB" id="A0A0D2HUF0"/>
<dbReference type="Pfam" id="PF07883">
    <property type="entry name" value="Cupin_2"/>
    <property type="match status" value="1"/>
</dbReference>
<evidence type="ECO:0000313" key="3">
    <source>
        <dbReference type="Proteomes" id="UP000053789"/>
    </source>
</evidence>
<dbReference type="GeneID" id="27704213"/>
<dbReference type="EMBL" id="KN847000">
    <property type="protein sequence ID" value="KIW88174.1"/>
    <property type="molecule type" value="Genomic_DNA"/>
</dbReference>
<evidence type="ECO:0000259" key="1">
    <source>
        <dbReference type="Pfam" id="PF07883"/>
    </source>
</evidence>
<proteinExistence type="predicted"/>
<keyword evidence="3" id="KW-1185">Reference proteome</keyword>
<accession>A0A0D2HUF0</accession>
<reference evidence="2" key="1">
    <citation type="submission" date="2015-01" db="EMBL/GenBank/DDBJ databases">
        <title>The Genome Sequence of Cladophialophora bantiana CBS 173.52.</title>
        <authorList>
            <consortium name="The Broad Institute Genomics Platform"/>
            <person name="Cuomo C."/>
            <person name="de Hoog S."/>
            <person name="Gorbushina A."/>
            <person name="Stielow B."/>
            <person name="Teixiera M."/>
            <person name="Abouelleil A."/>
            <person name="Chapman S.B."/>
            <person name="Priest M."/>
            <person name="Young S.K."/>
            <person name="Wortman J."/>
            <person name="Nusbaum C."/>
            <person name="Birren B."/>
        </authorList>
    </citation>
    <scope>NUCLEOTIDE SEQUENCE [LARGE SCALE GENOMIC DNA]</scope>
    <source>
        <strain evidence="2">CBS 173.52</strain>
    </source>
</reference>
<dbReference type="CDD" id="cd02208">
    <property type="entry name" value="cupin_RmlC-like"/>
    <property type="match status" value="1"/>
</dbReference>
<feature type="domain" description="Cupin type-2" evidence="1">
    <location>
        <begin position="52"/>
        <end position="102"/>
    </location>
</feature>
<organism evidence="2 3">
    <name type="scientific">Cladophialophora bantiana (strain ATCC 10958 / CBS 173.52 / CDC B-1940 / NIH 8579)</name>
    <name type="common">Xylohypha bantiana</name>
    <dbReference type="NCBI Taxonomy" id="1442370"/>
    <lineage>
        <taxon>Eukaryota</taxon>
        <taxon>Fungi</taxon>
        <taxon>Dikarya</taxon>
        <taxon>Ascomycota</taxon>
        <taxon>Pezizomycotina</taxon>
        <taxon>Eurotiomycetes</taxon>
        <taxon>Chaetothyriomycetidae</taxon>
        <taxon>Chaetothyriales</taxon>
        <taxon>Herpotrichiellaceae</taxon>
        <taxon>Cladophialophora</taxon>
    </lineage>
</organism>
<dbReference type="InterPro" id="IPR014710">
    <property type="entry name" value="RmlC-like_jellyroll"/>
</dbReference>
<dbReference type="RefSeq" id="XP_016614843.1">
    <property type="nucleotide sequence ID" value="XM_016768997.1"/>
</dbReference>
<protein>
    <recommendedName>
        <fullName evidence="1">Cupin type-2 domain-containing protein</fullName>
    </recommendedName>
</protein>
<dbReference type="SUPFAM" id="SSF51182">
    <property type="entry name" value="RmlC-like cupins"/>
    <property type="match status" value="1"/>
</dbReference>
<gene>
    <name evidence="2" type="ORF">Z519_11285</name>
</gene>
<dbReference type="InterPro" id="IPR013096">
    <property type="entry name" value="Cupin_2"/>
</dbReference>
<evidence type="ECO:0000313" key="2">
    <source>
        <dbReference type="EMBL" id="KIW88174.1"/>
    </source>
</evidence>
<dbReference type="InterPro" id="IPR011051">
    <property type="entry name" value="RmlC_Cupin_sf"/>
</dbReference>
<dbReference type="HOGENOM" id="CLU_087698_0_0_1"/>
<dbReference type="OrthoDB" id="504210at2759"/>
<dbReference type="VEuPathDB" id="FungiDB:Z519_11285"/>